<evidence type="ECO:0000313" key="4">
    <source>
        <dbReference type="Proteomes" id="UP000401717"/>
    </source>
</evidence>
<keyword evidence="5" id="KW-1185">Reference proteome</keyword>
<dbReference type="Proteomes" id="UP001055303">
    <property type="component" value="Unassembled WGS sequence"/>
</dbReference>
<evidence type="ECO:0000313" key="3">
    <source>
        <dbReference type="EMBL" id="VUF15184.1"/>
    </source>
</evidence>
<dbReference type="RefSeq" id="WP_144767559.1">
    <property type="nucleotide sequence ID" value="NZ_BPQI01000164.1"/>
</dbReference>
<reference evidence="2" key="3">
    <citation type="submission" date="2021-08" db="EMBL/GenBank/DDBJ databases">
        <authorList>
            <person name="Tani A."/>
            <person name="Ola A."/>
            <person name="Ogura Y."/>
            <person name="Katsura K."/>
            <person name="Hayashi T."/>
        </authorList>
    </citation>
    <scope>NUCLEOTIDE SEQUENCE</scope>
    <source>
        <strain evidence="2">DSM 22415</strain>
    </source>
</reference>
<dbReference type="EMBL" id="BPQI01000164">
    <property type="protein sequence ID" value="GJD58687.1"/>
    <property type="molecule type" value="Genomic_DNA"/>
</dbReference>
<evidence type="ECO:0000313" key="5">
    <source>
        <dbReference type="Proteomes" id="UP001055303"/>
    </source>
</evidence>
<dbReference type="OrthoDB" id="9955327at2"/>
<reference evidence="2" key="2">
    <citation type="journal article" date="2021" name="Front. Microbiol.">
        <title>Comprehensive Comparative Genomics and Phenotyping of Methylobacterium Species.</title>
        <authorList>
            <person name="Alessa O."/>
            <person name="Ogura Y."/>
            <person name="Fujitani Y."/>
            <person name="Takami H."/>
            <person name="Hayashi T."/>
            <person name="Sahin N."/>
            <person name="Tani A."/>
        </authorList>
    </citation>
    <scope>NUCLEOTIDE SEQUENCE</scope>
    <source>
        <strain evidence="2">DSM 22415</strain>
    </source>
</reference>
<proteinExistence type="predicted"/>
<dbReference type="Proteomes" id="UP000401717">
    <property type="component" value="Unassembled WGS sequence"/>
</dbReference>
<dbReference type="AlphaFoldDB" id="A0A564G573"/>
<accession>A0A564G573</accession>
<name>A0A564G573_9HYPH</name>
<dbReference type="EMBL" id="CABFVH010000048">
    <property type="protein sequence ID" value="VUF15184.1"/>
    <property type="molecule type" value="Genomic_DNA"/>
</dbReference>
<reference evidence="3 4" key="1">
    <citation type="submission" date="2019-06" db="EMBL/GenBank/DDBJ databases">
        <authorList>
            <person name="Rodrigo-Torres L."/>
            <person name="Arahal R. D."/>
            <person name="Lucena T."/>
        </authorList>
    </citation>
    <scope>NUCLEOTIDE SEQUENCE [LARGE SCALE GENOMIC DNA]</scope>
    <source>
        <strain evidence="3 4">SW08-7</strain>
    </source>
</reference>
<organism evidence="3 4">
    <name type="scientific">Methylobacterium dankookense</name>
    <dbReference type="NCBI Taxonomy" id="560405"/>
    <lineage>
        <taxon>Bacteria</taxon>
        <taxon>Pseudomonadati</taxon>
        <taxon>Pseudomonadota</taxon>
        <taxon>Alphaproteobacteria</taxon>
        <taxon>Hyphomicrobiales</taxon>
        <taxon>Methylobacteriaceae</taxon>
        <taxon>Methylobacterium</taxon>
    </lineage>
</organism>
<feature type="region of interest" description="Disordered" evidence="1">
    <location>
        <begin position="12"/>
        <end position="32"/>
    </location>
</feature>
<protein>
    <submittedName>
        <fullName evidence="3">Uncharacterized protein</fullName>
    </submittedName>
</protein>
<evidence type="ECO:0000313" key="2">
    <source>
        <dbReference type="EMBL" id="GJD58687.1"/>
    </source>
</evidence>
<evidence type="ECO:0000256" key="1">
    <source>
        <dbReference type="SAM" id="MobiDB-lite"/>
    </source>
</evidence>
<sequence>MSSLADLALAMRQAASHGSRGHKPPTPTRTYAEDPTVAATAADVTTDLWARIGRKVEGGAWFFRAREEVLAEEIPDIGKAYGRPVASRVERAIQQMDPARISPAARDAVRAGNRAAVQGYLRGRSPRGRISLVNRISLALFGRHFW</sequence>
<gene>
    <name evidence="2" type="ORF">IFDJLNFL_4610</name>
    <name evidence="3" type="ORF">MTDSW087_04919</name>
</gene>